<organism evidence="1 2">
    <name type="scientific">Campylobacter jejuni subsp. jejuni 2008-988</name>
    <dbReference type="NCBI Taxonomy" id="889253"/>
    <lineage>
        <taxon>Bacteria</taxon>
        <taxon>Pseudomonadati</taxon>
        <taxon>Campylobacterota</taxon>
        <taxon>Epsilonproteobacteria</taxon>
        <taxon>Campylobacterales</taxon>
        <taxon>Campylobacteraceae</taxon>
        <taxon>Campylobacter</taxon>
    </lineage>
</organism>
<protein>
    <submittedName>
        <fullName evidence="1">Lipoprotein</fullName>
    </submittedName>
</protein>
<feature type="non-terminal residue" evidence="1">
    <location>
        <position position="1"/>
    </location>
</feature>
<dbReference type="RefSeq" id="WP_002898029.1">
    <property type="nucleotide sequence ID" value="NZ_AIOS01000168.1"/>
</dbReference>
<evidence type="ECO:0000313" key="2">
    <source>
        <dbReference type="Proteomes" id="UP000003238"/>
    </source>
</evidence>
<comment type="caution">
    <text evidence="1">The sequence shown here is derived from an EMBL/GenBank/DDBJ whole genome shotgun (WGS) entry which is preliminary data.</text>
</comment>
<dbReference type="NCBIfam" id="TIGR02167">
    <property type="entry name" value="Liste_lipo_26"/>
    <property type="match status" value="2"/>
</dbReference>
<keyword evidence="1" id="KW-0449">Lipoprotein</keyword>
<dbReference type="EMBL" id="AIOS01000168">
    <property type="protein sequence ID" value="EIB50223.1"/>
    <property type="molecule type" value="Genomic_DNA"/>
</dbReference>
<reference evidence="1 2" key="1">
    <citation type="submission" date="2010-10" db="EMBL/GenBank/DDBJ databases">
        <authorList>
            <person name="Richards V."/>
            <person name="Lefebure T."/>
            <person name="Suzuki H."/>
            <person name="Pavinski Bitar P."/>
            <person name="Stanhope M."/>
        </authorList>
    </citation>
    <scope>NUCLEOTIDE SEQUENCE [LARGE SCALE GENOMIC DNA]</scope>
    <source>
        <strain evidence="1 2">2008-988</strain>
    </source>
</reference>
<accession>A0ABC9QIC7</accession>
<sequence length="194" mass="23223">LVLKKESFIVEEVKIIKKYKYTPKTKEELQALVKDESIYLGDIDTSEITDMSYLFTGSTRTNFSGIEKWNTGKVKTMRSMFECNKFFNEDIGAWDVGDVRDMAWMFLNCPNFNQNISEWDVKKVETMSGMFWNCESFNQNIRKWNIKKVWDMSYMFKYCKLFNQDLSSWNTKRIRTYNMFSRCPIDDSNKPKYI</sequence>
<dbReference type="Pfam" id="PF03382">
    <property type="entry name" value="DUF285"/>
    <property type="match status" value="1"/>
</dbReference>
<evidence type="ECO:0000313" key="1">
    <source>
        <dbReference type="EMBL" id="EIB50223.1"/>
    </source>
</evidence>
<proteinExistence type="predicted"/>
<dbReference type="Proteomes" id="UP000003238">
    <property type="component" value="Unassembled WGS sequence"/>
</dbReference>
<name>A0ABC9QIC7_CAMJU</name>
<dbReference type="AlphaFoldDB" id="A0ABC9QIC7"/>
<dbReference type="InterPro" id="IPR005046">
    <property type="entry name" value="DUF285"/>
</dbReference>
<gene>
    <name evidence="1" type="ORF">cje154_10167</name>
</gene>
<dbReference type="InterPro" id="IPR011889">
    <property type="entry name" value="Liste_lipo_26"/>
</dbReference>